<dbReference type="Proteomes" id="UP000053872">
    <property type="component" value="Unassembled WGS sequence"/>
</dbReference>
<comment type="caution">
    <text evidence="10">The sequence shown here is derived from an EMBL/GenBank/DDBJ whole genome shotgun (WGS) entry which is preliminary data.</text>
</comment>
<evidence type="ECO:0000313" key="11">
    <source>
        <dbReference type="Proteomes" id="UP000053872"/>
    </source>
</evidence>
<evidence type="ECO:0000313" key="10">
    <source>
        <dbReference type="EMBL" id="PKK20430.1"/>
    </source>
</evidence>
<dbReference type="PANTHER" id="PTHR10015:SF336">
    <property type="entry name" value="HEAT SHOCK TRANSCRIPTION FACTOR, Y-LINKED"/>
    <property type="match status" value="1"/>
</dbReference>
<keyword evidence="5" id="KW-0804">Transcription</keyword>
<comment type="similarity">
    <text evidence="2 7">Belongs to the HSF family.</text>
</comment>
<dbReference type="EMBL" id="AKCR02000111">
    <property type="protein sequence ID" value="PKK20430.1"/>
    <property type="molecule type" value="Genomic_DNA"/>
</dbReference>
<evidence type="ECO:0000256" key="5">
    <source>
        <dbReference type="ARBA" id="ARBA00023163"/>
    </source>
</evidence>
<keyword evidence="11" id="KW-1185">Reference proteome</keyword>
<organism evidence="10 11">
    <name type="scientific">Columba livia</name>
    <name type="common">Rock dove</name>
    <dbReference type="NCBI Taxonomy" id="8932"/>
    <lineage>
        <taxon>Eukaryota</taxon>
        <taxon>Metazoa</taxon>
        <taxon>Chordata</taxon>
        <taxon>Craniata</taxon>
        <taxon>Vertebrata</taxon>
        <taxon>Euteleostomi</taxon>
        <taxon>Archelosauria</taxon>
        <taxon>Archosauria</taxon>
        <taxon>Dinosauria</taxon>
        <taxon>Saurischia</taxon>
        <taxon>Theropoda</taxon>
        <taxon>Coelurosauria</taxon>
        <taxon>Aves</taxon>
        <taxon>Neognathae</taxon>
        <taxon>Neoaves</taxon>
        <taxon>Columbimorphae</taxon>
        <taxon>Columbiformes</taxon>
        <taxon>Columbidae</taxon>
        <taxon>Columba</taxon>
    </lineage>
</organism>
<dbReference type="GO" id="GO:0005634">
    <property type="term" value="C:nucleus"/>
    <property type="evidence" value="ECO:0007669"/>
    <property type="project" value="UniProtKB-SubCell"/>
</dbReference>
<comment type="subcellular location">
    <subcellularLocation>
        <location evidence="1">Nucleus</location>
    </subcellularLocation>
</comment>
<evidence type="ECO:0000256" key="4">
    <source>
        <dbReference type="ARBA" id="ARBA00023125"/>
    </source>
</evidence>
<dbReference type="InterPro" id="IPR000232">
    <property type="entry name" value="HSF_DNA-bd"/>
</dbReference>
<dbReference type="FunFam" id="1.10.10.10:FF:000349">
    <property type="entry name" value="Heat shock transcription factor, Y-linked"/>
    <property type="match status" value="1"/>
</dbReference>
<evidence type="ECO:0000256" key="6">
    <source>
        <dbReference type="ARBA" id="ARBA00023242"/>
    </source>
</evidence>
<dbReference type="GO" id="GO:0003700">
    <property type="term" value="F:DNA-binding transcription factor activity"/>
    <property type="evidence" value="ECO:0007669"/>
    <property type="project" value="InterPro"/>
</dbReference>
<sequence length="240" mass="26062">MSHWYPQPGGTSWPSVADWQDKAWLSRAVASERNSGPGGTREMEWEPSAAETPSRSALDGPGLSAEMTSPGPPGQGEGAACDAAGLARQGEQDVQPTSDGHETKQVLPVSSKWAGEADELSSLRFPEKLWKMVESDQFQSIWWSDHGRCIAINEKLFQEEVLGNGGSLRVFATQNIKSFIRQLNLYGFTKIQQDFERSASLPEFLAEEAAAAAHSQVPQLLCTSAHGHNSPGGEMDLHIT</sequence>
<dbReference type="InParanoid" id="A0A2I0LSM8"/>
<dbReference type="GO" id="GO:0043565">
    <property type="term" value="F:sequence-specific DNA binding"/>
    <property type="evidence" value="ECO:0007669"/>
    <property type="project" value="InterPro"/>
</dbReference>
<feature type="region of interest" description="Disordered" evidence="8">
    <location>
        <begin position="28"/>
        <end position="110"/>
    </location>
</feature>
<keyword evidence="10" id="KW-0346">Stress response</keyword>
<dbReference type="Pfam" id="PF00447">
    <property type="entry name" value="HSF_DNA-bind"/>
    <property type="match status" value="1"/>
</dbReference>
<dbReference type="SUPFAM" id="SSF46785">
    <property type="entry name" value="Winged helix' DNA-binding domain"/>
    <property type="match status" value="1"/>
</dbReference>
<gene>
    <name evidence="10" type="ORF">A306_00010755</name>
</gene>
<accession>A0A2I0LSM8</accession>
<name>A0A2I0LSM8_COLLI</name>
<dbReference type="InterPro" id="IPR036388">
    <property type="entry name" value="WH-like_DNA-bd_sf"/>
</dbReference>
<protein>
    <submittedName>
        <fullName evidence="10">Heat shock transcription factor, X-linked-like</fullName>
    </submittedName>
</protein>
<keyword evidence="6" id="KW-0539">Nucleus</keyword>
<dbReference type="STRING" id="8932.A0A2I0LSM8"/>
<evidence type="ECO:0000256" key="3">
    <source>
        <dbReference type="ARBA" id="ARBA00023015"/>
    </source>
</evidence>
<dbReference type="PANTHER" id="PTHR10015">
    <property type="entry name" value="HEAT SHOCK TRANSCRIPTION FACTOR"/>
    <property type="match status" value="1"/>
</dbReference>
<evidence type="ECO:0000256" key="8">
    <source>
        <dbReference type="SAM" id="MobiDB-lite"/>
    </source>
</evidence>
<dbReference type="SMART" id="SM00415">
    <property type="entry name" value="HSF"/>
    <property type="match status" value="1"/>
</dbReference>
<keyword evidence="4" id="KW-0238">DNA-binding</keyword>
<dbReference type="AlphaFoldDB" id="A0A2I0LSM8"/>
<evidence type="ECO:0000256" key="2">
    <source>
        <dbReference type="ARBA" id="ARBA00006403"/>
    </source>
</evidence>
<proteinExistence type="inferred from homology"/>
<keyword evidence="3" id="KW-0805">Transcription regulation</keyword>
<dbReference type="InterPro" id="IPR036390">
    <property type="entry name" value="WH_DNA-bd_sf"/>
</dbReference>
<reference evidence="10 11" key="1">
    <citation type="journal article" date="2013" name="Science">
        <title>Genomic diversity and evolution of the head crest in the rock pigeon.</title>
        <authorList>
            <person name="Shapiro M.D."/>
            <person name="Kronenberg Z."/>
            <person name="Li C."/>
            <person name="Domyan E.T."/>
            <person name="Pan H."/>
            <person name="Campbell M."/>
            <person name="Tan H."/>
            <person name="Huff C.D."/>
            <person name="Hu H."/>
            <person name="Vickrey A.I."/>
            <person name="Nielsen S.C."/>
            <person name="Stringham S.A."/>
            <person name="Hu H."/>
            <person name="Willerslev E."/>
            <person name="Gilbert M.T."/>
            <person name="Yandell M."/>
            <person name="Zhang G."/>
            <person name="Wang J."/>
        </authorList>
    </citation>
    <scope>NUCLEOTIDE SEQUENCE [LARGE SCALE GENOMIC DNA]</scope>
    <source>
        <tissue evidence="10">Blood</tissue>
    </source>
</reference>
<evidence type="ECO:0000256" key="7">
    <source>
        <dbReference type="RuleBase" id="RU004020"/>
    </source>
</evidence>
<dbReference type="Gene3D" id="1.10.10.10">
    <property type="entry name" value="Winged helix-like DNA-binding domain superfamily/Winged helix DNA-binding domain"/>
    <property type="match status" value="1"/>
</dbReference>
<feature type="domain" description="HSF-type DNA-binding" evidence="9">
    <location>
        <begin position="121"/>
        <end position="226"/>
    </location>
</feature>
<evidence type="ECO:0000259" key="9">
    <source>
        <dbReference type="SMART" id="SM00415"/>
    </source>
</evidence>
<evidence type="ECO:0000256" key="1">
    <source>
        <dbReference type="ARBA" id="ARBA00004123"/>
    </source>
</evidence>